<keyword evidence="2" id="KW-1185">Reference proteome</keyword>
<protein>
    <recommendedName>
        <fullName evidence="3">Sigma-70 family RNA polymerase sigma factor</fullName>
    </recommendedName>
</protein>
<evidence type="ECO:0000313" key="1">
    <source>
        <dbReference type="EMBL" id="WMT05471.1"/>
    </source>
</evidence>
<dbReference type="EMBL" id="CP133568">
    <property type="protein sequence ID" value="WMT05471.1"/>
    <property type="molecule type" value="Genomic_DNA"/>
</dbReference>
<dbReference type="Proteomes" id="UP001229313">
    <property type="component" value="Chromosome"/>
</dbReference>
<dbReference type="RefSeq" id="WP_197414759.1">
    <property type="nucleotide sequence ID" value="NZ_CP133568.1"/>
</dbReference>
<name>A0ABY9PGW5_9GAMM</name>
<gene>
    <name evidence="1" type="ORF">RDV84_11675</name>
</gene>
<sequence>MDEFDRFICEHHKDLRRIASHTLREHSYHDVVNEAWVMANTMATRLRLPIDFGDPEFRNLLLSHLYQHLVRYTDVNVRRAIRLDHACRDDDSSGAAHPLLNSLASDDGHDPLSLLLAVEAKPLPPSEANEQHSLASAYLTLLDHFGNRMRHVARHLLISLSYAYRRCAHARQVTARQHALLLAPPAPASSLRAWRRARAARMPRQLEFDFEEKLWPCAGQEPQ</sequence>
<organism evidence="1 2">
    <name type="scientific">Lysobacter yananisis</name>
    <dbReference type="NCBI Taxonomy" id="1003114"/>
    <lineage>
        <taxon>Bacteria</taxon>
        <taxon>Pseudomonadati</taxon>
        <taxon>Pseudomonadota</taxon>
        <taxon>Gammaproteobacteria</taxon>
        <taxon>Lysobacterales</taxon>
        <taxon>Lysobacteraceae</taxon>
        <taxon>Lysobacter</taxon>
    </lineage>
</organism>
<evidence type="ECO:0008006" key="3">
    <source>
        <dbReference type="Google" id="ProtNLM"/>
    </source>
</evidence>
<proteinExistence type="predicted"/>
<accession>A0ABY9PGW5</accession>
<evidence type="ECO:0000313" key="2">
    <source>
        <dbReference type="Proteomes" id="UP001229313"/>
    </source>
</evidence>
<reference evidence="1 2" key="1">
    <citation type="submission" date="2023-08" db="EMBL/GenBank/DDBJ databases">
        <title>The whole genome sequence of Lysobacter yananisis.</title>
        <authorList>
            <person name="Sun H."/>
        </authorList>
    </citation>
    <scope>NUCLEOTIDE SEQUENCE [LARGE SCALE GENOMIC DNA]</scope>
    <source>
        <strain evidence="1 2">SNNU513</strain>
    </source>
</reference>